<protein>
    <submittedName>
        <fullName evidence="1">Uncharacterized protein</fullName>
    </submittedName>
</protein>
<evidence type="ECO:0000313" key="2">
    <source>
        <dbReference type="Proteomes" id="UP000539538"/>
    </source>
</evidence>
<evidence type="ECO:0000313" key="1">
    <source>
        <dbReference type="EMBL" id="MBB4650304.1"/>
    </source>
</evidence>
<gene>
    <name evidence="1" type="ORF">GGQ99_002059</name>
</gene>
<reference evidence="1 2" key="1">
    <citation type="submission" date="2020-08" db="EMBL/GenBank/DDBJ databases">
        <title>Genomic Encyclopedia of Type Strains, Phase IV (KMG-IV): sequencing the most valuable type-strain genomes for metagenomic binning, comparative biology and taxonomic classification.</title>
        <authorList>
            <person name="Goeker M."/>
        </authorList>
    </citation>
    <scope>NUCLEOTIDE SEQUENCE [LARGE SCALE GENOMIC DNA]</scope>
    <source>
        <strain evidence="1 2">DSM 7050</strain>
    </source>
</reference>
<dbReference type="EMBL" id="JACHOT010000002">
    <property type="protein sequence ID" value="MBB4650304.1"/>
    <property type="molecule type" value="Genomic_DNA"/>
</dbReference>
<organism evidence="1 2">
    <name type="scientific">Aminobacter niigataensis</name>
    <dbReference type="NCBI Taxonomy" id="83265"/>
    <lineage>
        <taxon>Bacteria</taxon>
        <taxon>Pseudomonadati</taxon>
        <taxon>Pseudomonadota</taxon>
        <taxon>Alphaproteobacteria</taxon>
        <taxon>Hyphomicrobiales</taxon>
        <taxon>Phyllobacteriaceae</taxon>
        <taxon>Aminobacter</taxon>
    </lineage>
</organism>
<name>A0ABR6L0L2_9HYPH</name>
<proteinExistence type="predicted"/>
<dbReference type="RefSeq" id="WP_183262460.1">
    <property type="nucleotide sequence ID" value="NZ_BAAAVZ010000002.1"/>
</dbReference>
<comment type="caution">
    <text evidence="1">The sequence shown here is derived from an EMBL/GenBank/DDBJ whole genome shotgun (WGS) entry which is preliminary data.</text>
</comment>
<dbReference type="Proteomes" id="UP000539538">
    <property type="component" value="Unassembled WGS sequence"/>
</dbReference>
<keyword evidence="2" id="KW-1185">Reference proteome</keyword>
<sequence length="91" mass="10147">METDDIFVRHANQGKAKLSLSLLPNESEEEAAAPLILIQWPQQALRLLGELLIAIADSEKERHRSASPKGAGSFHFDPASEFGFYINRLDE</sequence>
<accession>A0ABR6L0L2</accession>